<evidence type="ECO:0000313" key="2">
    <source>
        <dbReference type="Proteomes" id="UP000249390"/>
    </source>
</evidence>
<gene>
    <name evidence="1" type="ORF">DM860_001791</name>
</gene>
<protein>
    <submittedName>
        <fullName evidence="1">Uncharacterized protein</fullName>
    </submittedName>
</protein>
<accession>A0A328EDL5</accession>
<comment type="caution">
    <text evidence="1">The sequence shown here is derived from an EMBL/GenBank/DDBJ whole genome shotgun (WGS) entry which is preliminary data.</text>
</comment>
<dbReference type="InterPro" id="IPR039312">
    <property type="entry name" value="ZPR"/>
</dbReference>
<organism evidence="1 2">
    <name type="scientific">Cuscuta australis</name>
    <dbReference type="NCBI Taxonomy" id="267555"/>
    <lineage>
        <taxon>Eukaryota</taxon>
        <taxon>Viridiplantae</taxon>
        <taxon>Streptophyta</taxon>
        <taxon>Embryophyta</taxon>
        <taxon>Tracheophyta</taxon>
        <taxon>Spermatophyta</taxon>
        <taxon>Magnoliopsida</taxon>
        <taxon>eudicotyledons</taxon>
        <taxon>Gunneridae</taxon>
        <taxon>Pentapetalae</taxon>
        <taxon>asterids</taxon>
        <taxon>lamiids</taxon>
        <taxon>Solanales</taxon>
        <taxon>Convolvulaceae</taxon>
        <taxon>Cuscuteae</taxon>
        <taxon>Cuscuta</taxon>
        <taxon>Cuscuta subgen. Grammica</taxon>
        <taxon>Cuscuta sect. Cleistogrammica</taxon>
    </lineage>
</organism>
<name>A0A328EDL5_9ASTE</name>
<dbReference type="PANTHER" id="PTHR33601">
    <property type="entry name" value="PROTEIN LITTLE ZIPPER 4"/>
    <property type="match status" value="1"/>
</dbReference>
<dbReference type="EMBL" id="NQVE01000009">
    <property type="protein sequence ID" value="RAL54663.1"/>
    <property type="molecule type" value="Genomic_DNA"/>
</dbReference>
<evidence type="ECO:0000313" key="1">
    <source>
        <dbReference type="EMBL" id="RAL54663.1"/>
    </source>
</evidence>
<dbReference type="Proteomes" id="UP000249390">
    <property type="component" value="Unassembled WGS sequence"/>
</dbReference>
<keyword evidence="2" id="KW-1185">Reference proteome</keyword>
<sequence>MPFDFKRKVNKGFFWELKPPPRVLTETYEYFYCDKCRMMRKRRDEENAEMEKKNMKLYMENMRMVEENERLRKKAILLHQENQALISLFQNTTHVVPDHS</sequence>
<proteinExistence type="predicted"/>
<reference evidence="1 2" key="1">
    <citation type="submission" date="2018-06" db="EMBL/GenBank/DDBJ databases">
        <title>The Genome of Cuscuta australis (Dodder) Provides Insight into the Evolution of Plant Parasitism.</title>
        <authorList>
            <person name="Liu H."/>
        </authorList>
    </citation>
    <scope>NUCLEOTIDE SEQUENCE [LARGE SCALE GENOMIC DNA]</scope>
    <source>
        <strain evidence="2">cv. Yunnan</strain>
        <tissue evidence="1">Vines</tissue>
    </source>
</reference>
<dbReference type="AlphaFoldDB" id="A0A328EDL5"/>
<dbReference type="PANTHER" id="PTHR33601:SF22">
    <property type="entry name" value="PROTEIN LITTLE ZIPPER 1"/>
    <property type="match status" value="1"/>
</dbReference>